<dbReference type="GO" id="GO:0005634">
    <property type="term" value="C:nucleus"/>
    <property type="evidence" value="ECO:0007669"/>
    <property type="project" value="UniProtKB-SubCell"/>
</dbReference>
<evidence type="ECO:0000313" key="11">
    <source>
        <dbReference type="Proteomes" id="UP001162162"/>
    </source>
</evidence>
<evidence type="ECO:0000256" key="8">
    <source>
        <dbReference type="SAM" id="MobiDB-lite"/>
    </source>
</evidence>
<reference evidence="10" key="1">
    <citation type="journal article" date="2023" name="Insect Mol. Biol.">
        <title>Genome sequencing provides insights into the evolution of gene families encoding plant cell wall-degrading enzymes in longhorned beetles.</title>
        <authorList>
            <person name="Shin N.R."/>
            <person name="Okamura Y."/>
            <person name="Kirsch R."/>
            <person name="Pauchet Y."/>
        </authorList>
    </citation>
    <scope>NUCLEOTIDE SEQUENCE</scope>
    <source>
        <strain evidence="10">AMC_N1</strain>
    </source>
</reference>
<evidence type="ECO:0000259" key="9">
    <source>
        <dbReference type="PROSITE" id="PS50157"/>
    </source>
</evidence>
<sequence>MARLTPIMSLIGVYQCDICSNGKSLKLIQLVDQEKLVAVKLIKSRHNCILPLDEPTYACVSCFKKLYIFRVCLQRIIIRRLNGKMHQPGRLLKKDDAEEETHVEGVKTEEDNAHDYTCQCQDCQNKYGSLPLLVQVIEQKSRLEKTENPSEFDPQPSTSSSQDADSTAPKKVLKCQYCDKNFTHKGDYNKHLRKHTKEQPFSCQICKRKFAHTSNLQRHYRLHSGQRPFVCNYCDKSFSRKDKLECHTRSKFCKRHGGQKK</sequence>
<dbReference type="Proteomes" id="UP001162162">
    <property type="component" value="Unassembled WGS sequence"/>
</dbReference>
<feature type="region of interest" description="Disordered" evidence="8">
    <location>
        <begin position="144"/>
        <end position="168"/>
    </location>
</feature>
<dbReference type="SUPFAM" id="SSF57667">
    <property type="entry name" value="beta-beta-alpha zinc fingers"/>
    <property type="match status" value="2"/>
</dbReference>
<keyword evidence="2" id="KW-0479">Metal-binding</keyword>
<evidence type="ECO:0000256" key="4">
    <source>
        <dbReference type="ARBA" id="ARBA00022771"/>
    </source>
</evidence>
<name>A0AAV8YV23_9CUCU</name>
<keyword evidence="3" id="KW-0677">Repeat</keyword>
<dbReference type="AlphaFoldDB" id="A0AAV8YV23"/>
<dbReference type="PROSITE" id="PS50157">
    <property type="entry name" value="ZINC_FINGER_C2H2_2"/>
    <property type="match status" value="3"/>
</dbReference>
<dbReference type="GO" id="GO:0008270">
    <property type="term" value="F:zinc ion binding"/>
    <property type="evidence" value="ECO:0007669"/>
    <property type="project" value="UniProtKB-KW"/>
</dbReference>
<dbReference type="InterPro" id="IPR036236">
    <property type="entry name" value="Znf_C2H2_sf"/>
</dbReference>
<dbReference type="GO" id="GO:0000981">
    <property type="term" value="F:DNA-binding transcription factor activity, RNA polymerase II-specific"/>
    <property type="evidence" value="ECO:0007669"/>
    <property type="project" value="TreeGrafter"/>
</dbReference>
<feature type="domain" description="C2H2-type" evidence="9">
    <location>
        <begin position="201"/>
        <end position="228"/>
    </location>
</feature>
<keyword evidence="11" id="KW-1185">Reference proteome</keyword>
<evidence type="ECO:0000256" key="3">
    <source>
        <dbReference type="ARBA" id="ARBA00022737"/>
    </source>
</evidence>
<gene>
    <name evidence="10" type="ORF">NQ318_000391</name>
</gene>
<dbReference type="Gene3D" id="3.30.160.60">
    <property type="entry name" value="Classic Zinc Finger"/>
    <property type="match status" value="3"/>
</dbReference>
<keyword evidence="6" id="KW-0539">Nucleus</keyword>
<dbReference type="PANTHER" id="PTHR24394">
    <property type="entry name" value="ZINC FINGER PROTEIN"/>
    <property type="match status" value="1"/>
</dbReference>
<dbReference type="InterPro" id="IPR013087">
    <property type="entry name" value="Znf_C2H2_type"/>
</dbReference>
<dbReference type="SMART" id="SM00355">
    <property type="entry name" value="ZnF_C2H2"/>
    <property type="match status" value="3"/>
</dbReference>
<dbReference type="Pfam" id="PF00096">
    <property type="entry name" value="zf-C2H2"/>
    <property type="match status" value="3"/>
</dbReference>
<evidence type="ECO:0000256" key="7">
    <source>
        <dbReference type="PROSITE-ProRule" id="PRU00042"/>
    </source>
</evidence>
<dbReference type="EMBL" id="JAPWTK010000041">
    <property type="protein sequence ID" value="KAJ8954960.1"/>
    <property type="molecule type" value="Genomic_DNA"/>
</dbReference>
<accession>A0AAV8YV23</accession>
<feature type="domain" description="C2H2-type" evidence="9">
    <location>
        <begin position="229"/>
        <end position="261"/>
    </location>
</feature>
<dbReference type="PROSITE" id="PS00028">
    <property type="entry name" value="ZINC_FINGER_C2H2_1"/>
    <property type="match status" value="2"/>
</dbReference>
<keyword evidence="5" id="KW-0862">Zinc</keyword>
<dbReference type="PANTHER" id="PTHR24394:SF44">
    <property type="entry name" value="ZINC FINGER PROTEIN 271-LIKE"/>
    <property type="match status" value="1"/>
</dbReference>
<comment type="caution">
    <text evidence="10">The sequence shown here is derived from an EMBL/GenBank/DDBJ whole genome shotgun (WGS) entry which is preliminary data.</text>
</comment>
<keyword evidence="4 7" id="KW-0863">Zinc-finger</keyword>
<evidence type="ECO:0000256" key="1">
    <source>
        <dbReference type="ARBA" id="ARBA00004123"/>
    </source>
</evidence>
<protein>
    <recommendedName>
        <fullName evidence="9">C2H2-type domain-containing protein</fullName>
    </recommendedName>
</protein>
<proteinExistence type="predicted"/>
<dbReference type="FunFam" id="3.30.160.60:FF:000110">
    <property type="entry name" value="Zinc finger protein-like"/>
    <property type="match status" value="2"/>
</dbReference>
<feature type="domain" description="C2H2-type" evidence="9">
    <location>
        <begin position="173"/>
        <end position="200"/>
    </location>
</feature>
<evidence type="ECO:0000256" key="6">
    <source>
        <dbReference type="ARBA" id="ARBA00023242"/>
    </source>
</evidence>
<evidence type="ECO:0000256" key="5">
    <source>
        <dbReference type="ARBA" id="ARBA00022833"/>
    </source>
</evidence>
<feature type="compositionally biased region" description="Low complexity" evidence="8">
    <location>
        <begin position="153"/>
        <end position="168"/>
    </location>
</feature>
<comment type="subcellular location">
    <subcellularLocation>
        <location evidence="1">Nucleus</location>
    </subcellularLocation>
</comment>
<organism evidence="10 11">
    <name type="scientific">Aromia moschata</name>
    <dbReference type="NCBI Taxonomy" id="1265417"/>
    <lineage>
        <taxon>Eukaryota</taxon>
        <taxon>Metazoa</taxon>
        <taxon>Ecdysozoa</taxon>
        <taxon>Arthropoda</taxon>
        <taxon>Hexapoda</taxon>
        <taxon>Insecta</taxon>
        <taxon>Pterygota</taxon>
        <taxon>Neoptera</taxon>
        <taxon>Endopterygota</taxon>
        <taxon>Coleoptera</taxon>
        <taxon>Polyphaga</taxon>
        <taxon>Cucujiformia</taxon>
        <taxon>Chrysomeloidea</taxon>
        <taxon>Cerambycidae</taxon>
        <taxon>Cerambycinae</taxon>
        <taxon>Callichromatini</taxon>
        <taxon>Aromia</taxon>
    </lineage>
</organism>
<evidence type="ECO:0000256" key="2">
    <source>
        <dbReference type="ARBA" id="ARBA00022723"/>
    </source>
</evidence>
<evidence type="ECO:0000313" key="10">
    <source>
        <dbReference type="EMBL" id="KAJ8954960.1"/>
    </source>
</evidence>